<sequence>MGPVLDVVLSTGFLAAILGVSTPYVLAALGGLLAERAGVPDIALEGSMLTAACTGALVAGYSGSVWAGAVCGIAGGALLALLLGVLHLYLGADAIIAGIGLNLLAAGATAYTVYALLGDKGGTSRLHSGALPSVRLPLIEDVPGLGAVLSGQNVLTWAALAAAPAVAWLLYRARFGFHLRAVGEHPEAARSVGIHVHGVQFRALALSGALAGVAGVFLSMGAVSFFVTGMTAGRGYIALAAVFLGALRPWGVFLAALGFGTAEALAVQLGNLDIPSQLVSAIPYAFTLLALAFFAWRRRRASRTAPASPPGLPTPQLTETP</sequence>
<feature type="transmembrane region" description="Helical" evidence="6">
    <location>
        <begin position="37"/>
        <end position="58"/>
    </location>
</feature>
<feature type="transmembrane region" description="Helical" evidence="6">
    <location>
        <begin position="278"/>
        <end position="296"/>
    </location>
</feature>
<keyword evidence="4 6" id="KW-1133">Transmembrane helix</keyword>
<evidence type="ECO:0000313" key="7">
    <source>
        <dbReference type="EMBL" id="MBE1601991.1"/>
    </source>
</evidence>
<organism evidence="7 8">
    <name type="scientific">Streptomyces stelliscabiei</name>
    <dbReference type="NCBI Taxonomy" id="146820"/>
    <lineage>
        <taxon>Bacteria</taxon>
        <taxon>Bacillati</taxon>
        <taxon>Actinomycetota</taxon>
        <taxon>Actinomycetes</taxon>
        <taxon>Kitasatosporales</taxon>
        <taxon>Streptomycetaceae</taxon>
        <taxon>Streptomyces</taxon>
    </lineage>
</organism>
<feature type="transmembrane region" description="Helical" evidence="6">
    <location>
        <begin position="236"/>
        <end position="258"/>
    </location>
</feature>
<dbReference type="InterPro" id="IPR001851">
    <property type="entry name" value="ABC_transp_permease"/>
</dbReference>
<dbReference type="Pfam" id="PF02653">
    <property type="entry name" value="BPD_transp_2"/>
    <property type="match status" value="1"/>
</dbReference>
<feature type="transmembrane region" description="Helical" evidence="6">
    <location>
        <begin position="154"/>
        <end position="171"/>
    </location>
</feature>
<comment type="subcellular location">
    <subcellularLocation>
        <location evidence="1">Cell membrane</location>
        <topology evidence="1">Multi-pass membrane protein</topology>
    </subcellularLocation>
</comment>
<dbReference type="PANTHER" id="PTHR43370">
    <property type="entry name" value="SUGAR ABC TRANSPORTER INTEGRAL MEMBRANE PROTEIN-RELATED"/>
    <property type="match status" value="1"/>
</dbReference>
<dbReference type="CDD" id="cd06580">
    <property type="entry name" value="TM_PBP1_transp_TpRbsC_like"/>
    <property type="match status" value="1"/>
</dbReference>
<evidence type="ECO:0000256" key="4">
    <source>
        <dbReference type="ARBA" id="ARBA00022989"/>
    </source>
</evidence>
<comment type="caution">
    <text evidence="7">The sequence shown here is derived from an EMBL/GenBank/DDBJ whole genome shotgun (WGS) entry which is preliminary data.</text>
</comment>
<proteinExistence type="predicted"/>
<feature type="transmembrane region" description="Helical" evidence="6">
    <location>
        <begin position="95"/>
        <end position="117"/>
    </location>
</feature>
<dbReference type="EMBL" id="JADBGF010000001">
    <property type="protein sequence ID" value="MBE1601991.1"/>
    <property type="molecule type" value="Genomic_DNA"/>
</dbReference>
<dbReference type="PANTHER" id="PTHR43370:SF1">
    <property type="entry name" value="GUANOSINE ABC TRANSPORTER PERMEASE PROTEIN NUPQ"/>
    <property type="match status" value="1"/>
</dbReference>
<gene>
    <name evidence="7" type="ORF">H4687_008120</name>
</gene>
<feature type="transmembrane region" description="Helical" evidence="6">
    <location>
        <begin position="65"/>
        <end position="89"/>
    </location>
</feature>
<evidence type="ECO:0000256" key="6">
    <source>
        <dbReference type="SAM" id="Phobius"/>
    </source>
</evidence>
<feature type="transmembrane region" description="Helical" evidence="6">
    <location>
        <begin position="203"/>
        <end position="227"/>
    </location>
</feature>
<evidence type="ECO:0000313" key="8">
    <source>
        <dbReference type="Proteomes" id="UP000629287"/>
    </source>
</evidence>
<evidence type="ECO:0000256" key="2">
    <source>
        <dbReference type="ARBA" id="ARBA00022475"/>
    </source>
</evidence>
<keyword evidence="2" id="KW-1003">Cell membrane</keyword>
<keyword evidence="5 6" id="KW-0472">Membrane</keyword>
<evidence type="ECO:0000256" key="3">
    <source>
        <dbReference type="ARBA" id="ARBA00022692"/>
    </source>
</evidence>
<keyword evidence="7" id="KW-0813">Transport</keyword>
<dbReference type="AlphaFoldDB" id="A0A8I0P8Y2"/>
<dbReference type="RefSeq" id="WP_046919210.1">
    <property type="nucleotide sequence ID" value="NZ_JADBGF010000001.1"/>
</dbReference>
<dbReference type="GO" id="GO:0022857">
    <property type="term" value="F:transmembrane transporter activity"/>
    <property type="evidence" value="ECO:0007669"/>
    <property type="project" value="InterPro"/>
</dbReference>
<keyword evidence="8" id="KW-1185">Reference proteome</keyword>
<evidence type="ECO:0000256" key="5">
    <source>
        <dbReference type="ARBA" id="ARBA00023136"/>
    </source>
</evidence>
<dbReference type="GO" id="GO:0005886">
    <property type="term" value="C:plasma membrane"/>
    <property type="evidence" value="ECO:0007669"/>
    <property type="project" value="UniProtKB-SubCell"/>
</dbReference>
<evidence type="ECO:0000256" key="1">
    <source>
        <dbReference type="ARBA" id="ARBA00004651"/>
    </source>
</evidence>
<keyword evidence="3 6" id="KW-0812">Transmembrane</keyword>
<keyword evidence="7" id="KW-0762">Sugar transport</keyword>
<name>A0A8I0P8Y2_9ACTN</name>
<dbReference type="GeneID" id="86832587"/>
<dbReference type="Proteomes" id="UP000629287">
    <property type="component" value="Unassembled WGS sequence"/>
</dbReference>
<protein>
    <submittedName>
        <fullName evidence="7">Simple sugar transport system permease protein</fullName>
    </submittedName>
</protein>
<accession>A0A8I0P8Y2</accession>
<dbReference type="OrthoDB" id="9792579at2"/>
<reference evidence="7 8" key="1">
    <citation type="submission" date="2020-10" db="EMBL/GenBank/DDBJ databases">
        <title>Sequencing the genomes of 1000 actinobacteria strains.</title>
        <authorList>
            <person name="Klenk H.-P."/>
        </authorList>
    </citation>
    <scope>NUCLEOTIDE SEQUENCE [LARGE SCALE GENOMIC DNA]</scope>
    <source>
        <strain evidence="7 8">DSM 41803</strain>
    </source>
</reference>